<dbReference type="SMART" id="SM00866">
    <property type="entry name" value="UTRA"/>
    <property type="match status" value="1"/>
</dbReference>
<dbReference type="InterPro" id="IPR011663">
    <property type="entry name" value="UTRA"/>
</dbReference>
<proteinExistence type="predicted"/>
<protein>
    <submittedName>
        <fullName evidence="2">GntR family transcriptional regulator</fullName>
    </submittedName>
</protein>
<dbReference type="PANTHER" id="PTHR44846">
    <property type="entry name" value="MANNOSYL-D-GLYCERATE TRANSPORT/METABOLISM SYSTEM REPRESSOR MNGR-RELATED"/>
    <property type="match status" value="1"/>
</dbReference>
<dbReference type="Gene3D" id="3.40.1410.10">
    <property type="entry name" value="Chorismate lyase-like"/>
    <property type="match status" value="1"/>
</dbReference>
<evidence type="ECO:0000313" key="3">
    <source>
        <dbReference type="Proteomes" id="UP000523795"/>
    </source>
</evidence>
<organism evidence="2 3">
    <name type="scientific">Arthrobacter deserti</name>
    <dbReference type="NCBI Taxonomy" id="1742687"/>
    <lineage>
        <taxon>Bacteria</taxon>
        <taxon>Bacillati</taxon>
        <taxon>Actinomycetota</taxon>
        <taxon>Actinomycetes</taxon>
        <taxon>Micrococcales</taxon>
        <taxon>Micrococcaceae</taxon>
        <taxon>Arthrobacter</taxon>
    </lineage>
</organism>
<dbReference type="InterPro" id="IPR050679">
    <property type="entry name" value="Bact_HTH_transcr_reg"/>
</dbReference>
<dbReference type="Proteomes" id="UP000523795">
    <property type="component" value="Unassembled WGS sequence"/>
</dbReference>
<dbReference type="InterPro" id="IPR028978">
    <property type="entry name" value="Chorismate_lyase_/UTRA_dom_sf"/>
</dbReference>
<comment type="caution">
    <text evidence="2">The sequence shown here is derived from an EMBL/GenBank/DDBJ whole genome shotgun (WGS) entry which is preliminary data.</text>
</comment>
<sequence length="158" mass="17783">MTRFESVTDMLKGLGYQPKTLVLSVEEGLPDLAEQEALKLSPSDRIVRLVRLRSQDDEPLILSVATLIREHIPGPVRHIDWSGSLSDFMRSQGRALSFSTARLQAVNMPAEISTRYSLGGFDPWFLTTETVITATGEPVLYAQDYHRGDTFTFNVLRR</sequence>
<gene>
    <name evidence="2" type="ORF">HER39_16865</name>
</gene>
<evidence type="ECO:0000259" key="1">
    <source>
        <dbReference type="SMART" id="SM00866"/>
    </source>
</evidence>
<keyword evidence="3" id="KW-1185">Reference proteome</keyword>
<dbReference type="PANTHER" id="PTHR44846:SF17">
    <property type="entry name" value="GNTR-FAMILY TRANSCRIPTIONAL REGULATOR"/>
    <property type="match status" value="1"/>
</dbReference>
<dbReference type="SUPFAM" id="SSF64288">
    <property type="entry name" value="Chorismate lyase-like"/>
    <property type="match status" value="1"/>
</dbReference>
<reference evidence="2 3" key="1">
    <citation type="submission" date="2020-04" db="EMBL/GenBank/DDBJ databases">
        <authorList>
            <person name="Liu S."/>
        </authorList>
    </citation>
    <scope>NUCLEOTIDE SEQUENCE [LARGE SCALE GENOMIC DNA]</scope>
    <source>
        <strain evidence="2 3">CGMCC 1.15091</strain>
    </source>
</reference>
<evidence type="ECO:0000313" key="2">
    <source>
        <dbReference type="EMBL" id="NKX52209.1"/>
    </source>
</evidence>
<dbReference type="Pfam" id="PF07702">
    <property type="entry name" value="UTRA"/>
    <property type="match status" value="1"/>
</dbReference>
<dbReference type="EMBL" id="JAAZSR010000444">
    <property type="protein sequence ID" value="NKX52209.1"/>
    <property type="molecule type" value="Genomic_DNA"/>
</dbReference>
<accession>A0ABX1JSF4</accession>
<name>A0ABX1JSF4_9MICC</name>
<feature type="domain" description="UbiC transcription regulator-associated" evidence="1">
    <location>
        <begin position="13"/>
        <end position="152"/>
    </location>
</feature>